<dbReference type="EMBL" id="BGPR01030342">
    <property type="protein sequence ID" value="GBO02781.1"/>
    <property type="molecule type" value="Genomic_DNA"/>
</dbReference>
<dbReference type="EMBL" id="BGPR01030394">
    <property type="protein sequence ID" value="GBO02880.1"/>
    <property type="molecule type" value="Genomic_DNA"/>
</dbReference>
<proteinExistence type="predicted"/>
<sequence length="81" mass="8482">GKKSKSYHSKESLAEAQSSEADQESKNEDPSAALKAEPSRVPDAGAAAEEGKAPPSYFSSPDDEALRLSLITTGDLPGTYI</sequence>
<comment type="caution">
    <text evidence="3">The sequence shown here is derived from an EMBL/GenBank/DDBJ whole genome shotgun (WGS) entry which is preliminary data.</text>
</comment>
<dbReference type="AlphaFoldDB" id="A0A4Y2TTX5"/>
<evidence type="ECO:0000313" key="4">
    <source>
        <dbReference type="Proteomes" id="UP000499080"/>
    </source>
</evidence>
<feature type="region of interest" description="Disordered" evidence="1">
    <location>
        <begin position="1"/>
        <end position="63"/>
    </location>
</feature>
<dbReference type="OrthoDB" id="6466716at2759"/>
<organism evidence="3 4">
    <name type="scientific">Araneus ventricosus</name>
    <name type="common">Orbweaver spider</name>
    <name type="synonym">Epeira ventricosa</name>
    <dbReference type="NCBI Taxonomy" id="182803"/>
    <lineage>
        <taxon>Eukaryota</taxon>
        <taxon>Metazoa</taxon>
        <taxon>Ecdysozoa</taxon>
        <taxon>Arthropoda</taxon>
        <taxon>Chelicerata</taxon>
        <taxon>Arachnida</taxon>
        <taxon>Araneae</taxon>
        <taxon>Araneomorphae</taxon>
        <taxon>Entelegynae</taxon>
        <taxon>Araneoidea</taxon>
        <taxon>Araneidae</taxon>
        <taxon>Araneus</taxon>
    </lineage>
</organism>
<evidence type="ECO:0000313" key="2">
    <source>
        <dbReference type="EMBL" id="GBO02781.1"/>
    </source>
</evidence>
<evidence type="ECO:0000313" key="3">
    <source>
        <dbReference type="EMBL" id="GBO02880.1"/>
    </source>
</evidence>
<dbReference type="Proteomes" id="UP000499080">
    <property type="component" value="Unassembled WGS sequence"/>
</dbReference>
<reference evidence="3 4" key="1">
    <citation type="journal article" date="2019" name="Sci. Rep.">
        <title>Orb-weaving spider Araneus ventricosus genome elucidates the spidroin gene catalogue.</title>
        <authorList>
            <person name="Kono N."/>
            <person name="Nakamura H."/>
            <person name="Ohtoshi R."/>
            <person name="Moran D.A.P."/>
            <person name="Shinohara A."/>
            <person name="Yoshida Y."/>
            <person name="Fujiwara M."/>
            <person name="Mori M."/>
            <person name="Tomita M."/>
            <person name="Arakawa K."/>
        </authorList>
    </citation>
    <scope>NUCLEOTIDE SEQUENCE [LARGE SCALE GENOMIC DNA]</scope>
</reference>
<keyword evidence="4" id="KW-1185">Reference proteome</keyword>
<accession>A0A4Y2TTX5</accession>
<feature type="non-terminal residue" evidence="3">
    <location>
        <position position="1"/>
    </location>
</feature>
<gene>
    <name evidence="2" type="ORF">AVEN_229733_1</name>
    <name evidence="3" type="ORF">AVEN_88053_1</name>
</gene>
<evidence type="ECO:0000256" key="1">
    <source>
        <dbReference type="SAM" id="MobiDB-lite"/>
    </source>
</evidence>
<name>A0A4Y2TTX5_ARAVE</name>
<protein>
    <submittedName>
        <fullName evidence="3">Uncharacterized protein</fullName>
    </submittedName>
</protein>